<reference evidence="2" key="1">
    <citation type="submission" date="2014-09" db="EMBL/GenBank/DDBJ databases">
        <authorList>
            <person name="Mudge J."/>
            <person name="Ramaraj T."/>
            <person name="Lindquist I.E."/>
            <person name="Bharti A.K."/>
            <person name="Sundararajan A."/>
            <person name="Cameron C.T."/>
            <person name="Woodward J.E."/>
            <person name="May G.D."/>
            <person name="Brubaker C."/>
            <person name="Broadhvest J."/>
            <person name="Wilkins T.A."/>
        </authorList>
    </citation>
    <scope>NUCLEOTIDE SEQUENCE</scope>
    <source>
        <strain evidence="2">cv. AKA8401</strain>
    </source>
</reference>
<evidence type="ECO:0000313" key="2">
    <source>
        <dbReference type="Proteomes" id="UP000032142"/>
    </source>
</evidence>
<name>A0A0B0MXC2_GOSAR</name>
<evidence type="ECO:0000313" key="1">
    <source>
        <dbReference type="EMBL" id="KHG05405.1"/>
    </source>
</evidence>
<proteinExistence type="predicted"/>
<accession>A0A0B0MXC2</accession>
<dbReference type="Proteomes" id="UP000032142">
    <property type="component" value="Unassembled WGS sequence"/>
</dbReference>
<keyword evidence="2" id="KW-1185">Reference proteome</keyword>
<protein>
    <submittedName>
        <fullName evidence="1">Uncharacterized protein</fullName>
    </submittedName>
</protein>
<dbReference type="AlphaFoldDB" id="A0A0B0MXC2"/>
<sequence length="34" mass="3883">MVVSLFICMYVLMLLGDEIYNSLLLVDCLFNALL</sequence>
<gene>
    <name evidence="1" type="ORF">F383_30765</name>
</gene>
<dbReference type="EMBL" id="JRRC01429537">
    <property type="protein sequence ID" value="KHG05405.1"/>
    <property type="molecule type" value="Genomic_DNA"/>
</dbReference>
<organism evidence="1 2">
    <name type="scientific">Gossypium arboreum</name>
    <name type="common">Tree cotton</name>
    <name type="synonym">Gossypium nanking</name>
    <dbReference type="NCBI Taxonomy" id="29729"/>
    <lineage>
        <taxon>Eukaryota</taxon>
        <taxon>Viridiplantae</taxon>
        <taxon>Streptophyta</taxon>
        <taxon>Embryophyta</taxon>
        <taxon>Tracheophyta</taxon>
        <taxon>Spermatophyta</taxon>
        <taxon>Magnoliopsida</taxon>
        <taxon>eudicotyledons</taxon>
        <taxon>Gunneridae</taxon>
        <taxon>Pentapetalae</taxon>
        <taxon>rosids</taxon>
        <taxon>malvids</taxon>
        <taxon>Malvales</taxon>
        <taxon>Malvaceae</taxon>
        <taxon>Malvoideae</taxon>
        <taxon>Gossypium</taxon>
    </lineage>
</organism>
<comment type="caution">
    <text evidence="1">The sequence shown here is derived from an EMBL/GenBank/DDBJ whole genome shotgun (WGS) entry which is preliminary data.</text>
</comment>